<reference evidence="12" key="1">
    <citation type="submission" date="2025-08" db="UniProtKB">
        <authorList>
            <consortium name="RefSeq"/>
        </authorList>
    </citation>
    <scope>IDENTIFICATION</scope>
    <source>
        <tissue evidence="12">Spleen</tissue>
    </source>
</reference>
<name>A0A6P5LLI0_PHACI</name>
<dbReference type="RefSeq" id="XP_020859157.1">
    <property type="nucleotide sequence ID" value="XM_021003498.1"/>
</dbReference>
<dbReference type="InterPro" id="IPR013106">
    <property type="entry name" value="Ig_V-set"/>
</dbReference>
<keyword evidence="6 8" id="KW-0472">Membrane</keyword>
<dbReference type="InterPro" id="IPR051036">
    <property type="entry name" value="SIGLEC"/>
</dbReference>
<dbReference type="Proteomes" id="UP000515140">
    <property type="component" value="Unplaced"/>
</dbReference>
<dbReference type="InterPro" id="IPR007110">
    <property type="entry name" value="Ig-like_dom"/>
</dbReference>
<protein>
    <submittedName>
        <fullName evidence="12">Myeloid cell surface antigen CD33-like isoform X1</fullName>
    </submittedName>
</protein>
<evidence type="ECO:0000313" key="11">
    <source>
        <dbReference type="Proteomes" id="UP000515140"/>
    </source>
</evidence>
<accession>A0A6P5LLI0</accession>
<dbReference type="PANTHER" id="PTHR12035">
    <property type="entry name" value="SIALIC ACID BINDING IMMUNOGLOBULIN-LIKE LECTIN"/>
    <property type="match status" value="1"/>
</dbReference>
<evidence type="ECO:0000256" key="1">
    <source>
        <dbReference type="ARBA" id="ARBA00004167"/>
    </source>
</evidence>
<dbReference type="GO" id="GO:0007155">
    <property type="term" value="P:cell adhesion"/>
    <property type="evidence" value="ECO:0007669"/>
    <property type="project" value="UniProtKB-KW"/>
</dbReference>
<dbReference type="PROSITE" id="PS50835">
    <property type="entry name" value="IG_LIKE"/>
    <property type="match status" value="1"/>
</dbReference>
<dbReference type="GO" id="GO:0030246">
    <property type="term" value="F:carbohydrate binding"/>
    <property type="evidence" value="ECO:0007669"/>
    <property type="project" value="UniProtKB-KW"/>
</dbReference>
<dbReference type="Pfam" id="PF07686">
    <property type="entry name" value="V-set"/>
    <property type="match status" value="1"/>
</dbReference>
<dbReference type="KEGG" id="pcw:110219801"/>
<dbReference type="GO" id="GO:0033691">
    <property type="term" value="F:sialic acid binding"/>
    <property type="evidence" value="ECO:0007669"/>
    <property type="project" value="TreeGrafter"/>
</dbReference>
<comment type="similarity">
    <text evidence="7">Belongs to the immunoglobulin superfamily. SIGLEC (sialic acid binding Ig-like lectin) family.</text>
</comment>
<gene>
    <name evidence="12" type="primary">LOC110219801</name>
</gene>
<evidence type="ECO:0000256" key="9">
    <source>
        <dbReference type="SAM" id="SignalP"/>
    </source>
</evidence>
<feature type="transmembrane region" description="Helical" evidence="8">
    <location>
        <begin position="259"/>
        <end position="286"/>
    </location>
</feature>
<feature type="domain" description="Ig-like" evidence="10">
    <location>
        <begin position="160"/>
        <end position="245"/>
    </location>
</feature>
<dbReference type="PANTHER" id="PTHR12035:SF125">
    <property type="entry name" value="SIALIC ACID-BINDING IG-LIKE LECTIN 5"/>
    <property type="match status" value="1"/>
</dbReference>
<evidence type="ECO:0000313" key="12">
    <source>
        <dbReference type="RefSeq" id="XP_020859157.1"/>
    </source>
</evidence>
<evidence type="ECO:0000256" key="2">
    <source>
        <dbReference type="ARBA" id="ARBA00022692"/>
    </source>
</evidence>
<dbReference type="GO" id="GO:0005886">
    <property type="term" value="C:plasma membrane"/>
    <property type="evidence" value="ECO:0007669"/>
    <property type="project" value="TreeGrafter"/>
</dbReference>
<dbReference type="GeneID" id="110219801"/>
<proteinExistence type="inferred from homology"/>
<dbReference type="InterPro" id="IPR013783">
    <property type="entry name" value="Ig-like_fold"/>
</dbReference>
<evidence type="ECO:0000256" key="3">
    <source>
        <dbReference type="ARBA" id="ARBA00022734"/>
    </source>
</evidence>
<keyword evidence="9" id="KW-0732">Signal</keyword>
<keyword evidence="5 8" id="KW-1133">Transmembrane helix</keyword>
<feature type="signal peptide" evidence="9">
    <location>
        <begin position="1"/>
        <end position="30"/>
    </location>
</feature>
<keyword evidence="2 8" id="KW-0812">Transmembrane</keyword>
<keyword evidence="3" id="KW-0430">Lectin</keyword>
<evidence type="ECO:0000256" key="4">
    <source>
        <dbReference type="ARBA" id="ARBA00022889"/>
    </source>
</evidence>
<comment type="subcellular location">
    <subcellularLocation>
        <location evidence="1">Membrane</location>
        <topology evidence="1">Single-pass membrane protein</topology>
    </subcellularLocation>
</comment>
<organism evidence="11 12">
    <name type="scientific">Phascolarctos cinereus</name>
    <name type="common">Koala</name>
    <dbReference type="NCBI Taxonomy" id="38626"/>
    <lineage>
        <taxon>Eukaryota</taxon>
        <taxon>Metazoa</taxon>
        <taxon>Chordata</taxon>
        <taxon>Craniata</taxon>
        <taxon>Vertebrata</taxon>
        <taxon>Euteleostomi</taxon>
        <taxon>Mammalia</taxon>
        <taxon>Metatheria</taxon>
        <taxon>Diprotodontia</taxon>
        <taxon>Phascolarctidae</taxon>
        <taxon>Phascolarctos</taxon>
    </lineage>
</organism>
<feature type="chain" id="PRO_5028340463" evidence="9">
    <location>
        <begin position="31"/>
        <end position="306"/>
    </location>
</feature>
<evidence type="ECO:0000259" key="10">
    <source>
        <dbReference type="PROSITE" id="PS50835"/>
    </source>
</evidence>
<sequence length="306" mass="34580">MRQVDMSEAWLSLVPGMLLLLALIWEGSLCQITRYEVQRQPMVTVMEGMCARVTCNISSRLEHNPRVSPGHGYWFRKEMHKKYDKLVATNDPNREVEEEVWGRFHLLGNPGMANCSLSIPEARKADSGQYYFWMERERQGNYTHVKLEVYVNVTDLVQKPDISIPERIEPGKPVTVNCTFPWACGENRPFKFSWRGAALSSKTQSSDTAHSSEVSFIPGHQHHGTNLTCQVTLPGGRLSTERTVQLNVSSFSAQENSSWPLMLTLLRGALMGAGFLLTYGLTWLYYTRKPLGRELPPAPEAAQCSV</sequence>
<keyword evidence="4" id="KW-0130">Cell adhesion</keyword>
<dbReference type="SUPFAM" id="SSF48726">
    <property type="entry name" value="Immunoglobulin"/>
    <property type="match status" value="2"/>
</dbReference>
<dbReference type="SMART" id="SM00409">
    <property type="entry name" value="IG"/>
    <property type="match status" value="2"/>
</dbReference>
<evidence type="ECO:0000256" key="6">
    <source>
        <dbReference type="ARBA" id="ARBA00023136"/>
    </source>
</evidence>
<keyword evidence="11" id="KW-1185">Reference proteome</keyword>
<dbReference type="Gene3D" id="2.60.40.10">
    <property type="entry name" value="Immunoglobulins"/>
    <property type="match status" value="2"/>
</dbReference>
<dbReference type="InParanoid" id="A0A6P5LLI0"/>
<dbReference type="InterPro" id="IPR036179">
    <property type="entry name" value="Ig-like_dom_sf"/>
</dbReference>
<dbReference type="AlphaFoldDB" id="A0A6P5LLI0"/>
<dbReference type="InterPro" id="IPR003599">
    <property type="entry name" value="Ig_sub"/>
</dbReference>
<evidence type="ECO:0000256" key="5">
    <source>
        <dbReference type="ARBA" id="ARBA00022989"/>
    </source>
</evidence>
<evidence type="ECO:0000256" key="7">
    <source>
        <dbReference type="ARBA" id="ARBA00038361"/>
    </source>
</evidence>
<evidence type="ECO:0000256" key="8">
    <source>
        <dbReference type="SAM" id="Phobius"/>
    </source>
</evidence>